<dbReference type="PANTHER" id="PTHR15615:SF106">
    <property type="entry name" value="CYCLIN-LIKE DOMAIN-CONTAINING PROTEIN-RELATED"/>
    <property type="match status" value="1"/>
</dbReference>
<reference evidence="2 3" key="1">
    <citation type="submission" date="2015-12" db="EMBL/GenBank/DDBJ databases">
        <title>Dictyostelia acquired genes for synthesis and detection of signals that induce cell-type specialization by lateral gene transfer from prokaryotes.</title>
        <authorList>
            <person name="Gloeckner G."/>
            <person name="Schaap P."/>
        </authorList>
    </citation>
    <scope>NUCLEOTIDE SEQUENCE [LARGE SCALE GENOMIC DNA]</scope>
    <source>
        <strain evidence="2 3">TK</strain>
    </source>
</reference>
<feature type="compositionally biased region" description="Low complexity" evidence="1">
    <location>
        <begin position="52"/>
        <end position="66"/>
    </location>
</feature>
<gene>
    <name evidence="2" type="ORF">DLAC_01816</name>
</gene>
<evidence type="ECO:0000313" key="2">
    <source>
        <dbReference type="EMBL" id="KYR01802.1"/>
    </source>
</evidence>
<dbReference type="GO" id="GO:0016301">
    <property type="term" value="F:kinase activity"/>
    <property type="evidence" value="ECO:0007669"/>
    <property type="project" value="UniProtKB-KW"/>
</dbReference>
<dbReference type="STRING" id="361077.A0A152A6D9"/>
<dbReference type="SUPFAM" id="SSF47954">
    <property type="entry name" value="Cyclin-like"/>
    <property type="match status" value="1"/>
</dbReference>
<dbReference type="InterPro" id="IPR013922">
    <property type="entry name" value="Cyclin_PHO80-like"/>
</dbReference>
<dbReference type="GO" id="GO:0005634">
    <property type="term" value="C:nucleus"/>
    <property type="evidence" value="ECO:0007669"/>
    <property type="project" value="TreeGrafter"/>
</dbReference>
<dbReference type="Proteomes" id="UP000076078">
    <property type="component" value="Unassembled WGS sequence"/>
</dbReference>
<dbReference type="EMBL" id="LODT01000006">
    <property type="protein sequence ID" value="KYR01802.1"/>
    <property type="molecule type" value="Genomic_DNA"/>
</dbReference>
<dbReference type="GO" id="GO:0000307">
    <property type="term" value="C:cyclin-dependent protein kinase holoenzyme complex"/>
    <property type="evidence" value="ECO:0007669"/>
    <property type="project" value="TreeGrafter"/>
</dbReference>
<evidence type="ECO:0000256" key="1">
    <source>
        <dbReference type="SAM" id="MobiDB-lite"/>
    </source>
</evidence>
<dbReference type="Gene3D" id="1.10.472.10">
    <property type="entry name" value="Cyclin-like"/>
    <property type="match status" value="1"/>
</dbReference>
<dbReference type="GO" id="GO:0016538">
    <property type="term" value="F:cyclin-dependent protein serine/threonine kinase regulator activity"/>
    <property type="evidence" value="ECO:0007669"/>
    <property type="project" value="TreeGrafter"/>
</dbReference>
<dbReference type="PANTHER" id="PTHR15615">
    <property type="match status" value="1"/>
</dbReference>
<feature type="region of interest" description="Disordered" evidence="1">
    <location>
        <begin position="1"/>
        <end position="66"/>
    </location>
</feature>
<keyword evidence="2" id="KW-0675">Receptor</keyword>
<protein>
    <submittedName>
        <fullName evidence="2">Non-receptor tyrosine kinase</fullName>
    </submittedName>
</protein>
<dbReference type="InterPro" id="IPR036915">
    <property type="entry name" value="Cyclin-like_sf"/>
</dbReference>
<sequence>MQNSSTMMYSNDNLYGSYSQNTNSNNKQERSDSVILTPPNTRQSKKSKKHNISTSSSSSSSSSNANSQANQNLIIQKIYAHVYCSKSCFQKVITNIPPFKLPTILDIIRDRMNKIKKIDVKENQTELLWTLCYVLTELPLLGDAIINKLGTQYQSNIFVSPTGEIPKISITDYLYRLVKFSPCSKECFIMITVYIDRIISKGNFIVTSHNIHRLLITSILIATKYIDDRFYNNQYYSHIGGITRNELNFLEIAYLNIMQFDLSCNLNEYLDYYSQLDSFVPQVRYLKKQSKSNSNNLNMNNNFNFNNNVNPIPQIPNFKSYTISIPMVSATSDQNNRIQSPGLTGKPINSSTTTAVGNKITIQTQNHKFIATTNDTSVKNPNTIIYPSNPISHHHHQHSHSCDSSITLSRRNSLTNNQFALPKSSSTTCISS</sequence>
<accession>A0A152A6D9</accession>
<dbReference type="GO" id="GO:0019901">
    <property type="term" value="F:protein kinase binding"/>
    <property type="evidence" value="ECO:0007669"/>
    <property type="project" value="InterPro"/>
</dbReference>
<keyword evidence="2" id="KW-0808">Transferase</keyword>
<keyword evidence="3" id="KW-1185">Reference proteome</keyword>
<keyword evidence="2" id="KW-0418">Kinase</keyword>
<proteinExistence type="predicted"/>
<name>A0A152A6D9_TIELA</name>
<feature type="compositionally biased region" description="Polar residues" evidence="1">
    <location>
        <begin position="1"/>
        <end position="26"/>
    </location>
</feature>
<dbReference type="InParanoid" id="A0A152A6D9"/>
<dbReference type="AlphaFoldDB" id="A0A152A6D9"/>
<dbReference type="OrthoDB" id="17592at2759"/>
<comment type="caution">
    <text evidence="2">The sequence shown here is derived from an EMBL/GenBank/DDBJ whole genome shotgun (WGS) entry which is preliminary data.</text>
</comment>
<dbReference type="CDD" id="cd20558">
    <property type="entry name" value="CYCLIN_ScPCL7-like"/>
    <property type="match status" value="1"/>
</dbReference>
<evidence type="ECO:0000313" key="3">
    <source>
        <dbReference type="Proteomes" id="UP000076078"/>
    </source>
</evidence>
<organism evidence="2 3">
    <name type="scientific">Tieghemostelium lacteum</name>
    <name type="common">Slime mold</name>
    <name type="synonym">Dictyostelium lacteum</name>
    <dbReference type="NCBI Taxonomy" id="361077"/>
    <lineage>
        <taxon>Eukaryota</taxon>
        <taxon>Amoebozoa</taxon>
        <taxon>Evosea</taxon>
        <taxon>Eumycetozoa</taxon>
        <taxon>Dictyostelia</taxon>
        <taxon>Dictyosteliales</taxon>
        <taxon>Raperosteliaceae</taxon>
        <taxon>Tieghemostelium</taxon>
    </lineage>
</organism>
<dbReference type="Pfam" id="PF08613">
    <property type="entry name" value="Cyclin"/>
    <property type="match status" value="1"/>
</dbReference>